<sequence length="151" mass="17169">MLAIIGSLILATISFLLGKIFSESEKILAEKRSAYIDFLNVLPPTNDAYLNNSEEDFIQMMRPSEEMSPRLLFYADTNVVFAWKALIEAYGSAQSNLNPSSPALAAEYKALARAQNDLVLEMRRDAFRWSIFNYSGKSRLPTLQRERLDNH</sequence>
<proteinExistence type="predicted"/>
<gene>
    <name evidence="1" type="ORF">SAMN04488001_2662</name>
</gene>
<organism evidence="1 2">
    <name type="scientific">Litoreibacter albidus</name>
    <dbReference type="NCBI Taxonomy" id="670155"/>
    <lineage>
        <taxon>Bacteria</taxon>
        <taxon>Pseudomonadati</taxon>
        <taxon>Pseudomonadota</taxon>
        <taxon>Alphaproteobacteria</taxon>
        <taxon>Rhodobacterales</taxon>
        <taxon>Roseobacteraceae</taxon>
        <taxon>Litoreibacter</taxon>
    </lineage>
</organism>
<dbReference type="Proteomes" id="UP000199441">
    <property type="component" value="Unassembled WGS sequence"/>
</dbReference>
<dbReference type="RefSeq" id="WP_089947419.1">
    <property type="nucleotide sequence ID" value="NZ_FNOI01000004.1"/>
</dbReference>
<dbReference type="EMBL" id="FNOI01000004">
    <property type="protein sequence ID" value="SDX19105.1"/>
    <property type="molecule type" value="Genomic_DNA"/>
</dbReference>
<accession>A0A1H2ZP12</accession>
<protein>
    <submittedName>
        <fullName evidence="1">Uncharacterized protein</fullName>
    </submittedName>
</protein>
<name>A0A1H2ZP12_9RHOB</name>
<evidence type="ECO:0000313" key="2">
    <source>
        <dbReference type="Proteomes" id="UP000199441"/>
    </source>
</evidence>
<reference evidence="2" key="1">
    <citation type="submission" date="2016-10" db="EMBL/GenBank/DDBJ databases">
        <authorList>
            <person name="Varghese N."/>
            <person name="Submissions S."/>
        </authorList>
    </citation>
    <scope>NUCLEOTIDE SEQUENCE [LARGE SCALE GENOMIC DNA]</scope>
    <source>
        <strain evidence="2">DSM 26922</strain>
    </source>
</reference>
<evidence type="ECO:0000313" key="1">
    <source>
        <dbReference type="EMBL" id="SDX19105.1"/>
    </source>
</evidence>
<dbReference type="STRING" id="670155.SAMN04488001_2662"/>
<keyword evidence="2" id="KW-1185">Reference proteome</keyword>
<dbReference type="OrthoDB" id="7854842at2"/>
<dbReference type="AlphaFoldDB" id="A0A1H2ZP12"/>